<gene>
    <name evidence="12" type="primary">NFATC2</name>
</gene>
<dbReference type="InterPro" id="IPR008366">
    <property type="entry name" value="NFAT"/>
</dbReference>
<evidence type="ECO:0000256" key="9">
    <source>
        <dbReference type="ARBA" id="ARBA00023242"/>
    </source>
</evidence>
<dbReference type="PANTHER" id="PTHR12533">
    <property type="entry name" value="NFAT"/>
    <property type="match status" value="1"/>
</dbReference>
<reference evidence="12 13" key="1">
    <citation type="submission" date="2019-04" db="EMBL/GenBank/DDBJ databases">
        <authorList>
            <consortium name="Wellcome Sanger Institute Data Sharing"/>
        </authorList>
    </citation>
    <scope>NUCLEOTIDE SEQUENCE [LARGE SCALE GENOMIC DNA]</scope>
</reference>
<dbReference type="PROSITE" id="PS50254">
    <property type="entry name" value="REL_2"/>
    <property type="match status" value="1"/>
</dbReference>
<dbReference type="GO" id="GO:0007399">
    <property type="term" value="P:nervous system development"/>
    <property type="evidence" value="ECO:0007669"/>
    <property type="project" value="UniProtKB-ARBA"/>
</dbReference>
<keyword evidence="5" id="KW-0677">Repeat</keyword>
<evidence type="ECO:0000256" key="6">
    <source>
        <dbReference type="ARBA" id="ARBA00023015"/>
    </source>
</evidence>
<evidence type="ECO:0000256" key="10">
    <source>
        <dbReference type="SAM" id="MobiDB-lite"/>
    </source>
</evidence>
<feature type="compositionally biased region" description="Low complexity" evidence="10">
    <location>
        <begin position="242"/>
        <end position="252"/>
    </location>
</feature>
<dbReference type="InterPro" id="IPR032397">
    <property type="entry name" value="RHD_dimer"/>
</dbReference>
<dbReference type="AlphaFoldDB" id="A0A8C9QUR5"/>
<keyword evidence="8" id="KW-0804">Transcription</keyword>
<dbReference type="PRINTS" id="PR01789">
    <property type="entry name" value="NUCFACTORATC"/>
</dbReference>
<organism evidence="12 13">
    <name type="scientific">Scleropages formosus</name>
    <name type="common">Asian bonytongue</name>
    <name type="synonym">Osteoglossum formosum</name>
    <dbReference type="NCBI Taxonomy" id="113540"/>
    <lineage>
        <taxon>Eukaryota</taxon>
        <taxon>Metazoa</taxon>
        <taxon>Chordata</taxon>
        <taxon>Craniata</taxon>
        <taxon>Vertebrata</taxon>
        <taxon>Euteleostomi</taxon>
        <taxon>Actinopterygii</taxon>
        <taxon>Neopterygii</taxon>
        <taxon>Teleostei</taxon>
        <taxon>Osteoglossocephala</taxon>
        <taxon>Osteoglossomorpha</taxon>
        <taxon>Osteoglossiformes</taxon>
        <taxon>Osteoglossidae</taxon>
        <taxon>Scleropages</taxon>
    </lineage>
</organism>
<accession>A0A8C9QUR5</accession>
<evidence type="ECO:0000256" key="1">
    <source>
        <dbReference type="ARBA" id="ARBA00004123"/>
    </source>
</evidence>
<dbReference type="Gene3D" id="2.60.40.340">
    <property type="entry name" value="Rel homology domain (RHD), DNA-binding domain"/>
    <property type="match status" value="1"/>
</dbReference>
<evidence type="ECO:0000313" key="13">
    <source>
        <dbReference type="Proteomes" id="UP000694397"/>
    </source>
</evidence>
<dbReference type="Pfam" id="PF00554">
    <property type="entry name" value="RHD_DNA_bind"/>
    <property type="match status" value="1"/>
</dbReference>
<keyword evidence="6" id="KW-0805">Transcription regulation</keyword>
<keyword evidence="13" id="KW-1185">Reference proteome</keyword>
<feature type="domain" description="RHD" evidence="11">
    <location>
        <begin position="338"/>
        <end position="520"/>
    </location>
</feature>
<dbReference type="FunFam" id="2.60.40.340:FF:000001">
    <property type="entry name" value="Nuclear factor of activated T-cells, cytoplasmic, calcineurin-dependent 2"/>
    <property type="match status" value="1"/>
</dbReference>
<feature type="region of interest" description="Disordered" evidence="10">
    <location>
        <begin position="125"/>
        <end position="276"/>
    </location>
</feature>
<dbReference type="SUPFAM" id="SSF81296">
    <property type="entry name" value="E set domains"/>
    <property type="match status" value="1"/>
</dbReference>
<evidence type="ECO:0000256" key="5">
    <source>
        <dbReference type="ARBA" id="ARBA00022737"/>
    </source>
</evidence>
<dbReference type="SUPFAM" id="SSF49417">
    <property type="entry name" value="p53-like transcription factors"/>
    <property type="match status" value="1"/>
</dbReference>
<dbReference type="InterPro" id="IPR008967">
    <property type="entry name" value="p53-like_TF_DNA-bd_sf"/>
</dbReference>
<feature type="compositionally biased region" description="Low complexity" evidence="10">
    <location>
        <begin position="160"/>
        <end position="176"/>
    </location>
</feature>
<dbReference type="PANTHER" id="PTHR12533:SF4">
    <property type="entry name" value="NUCLEAR FACTOR OF ACTIVATED T-CELLS, CYTOPLASMIC 2"/>
    <property type="match status" value="1"/>
</dbReference>
<dbReference type="SMART" id="SM00429">
    <property type="entry name" value="IPT"/>
    <property type="match status" value="1"/>
</dbReference>
<protein>
    <submittedName>
        <fullName evidence="12">Nuclear factor of activated T cells 2</fullName>
    </submittedName>
</protein>
<evidence type="ECO:0000256" key="3">
    <source>
        <dbReference type="ARBA" id="ARBA00022490"/>
    </source>
</evidence>
<reference evidence="12" key="3">
    <citation type="submission" date="2025-09" db="UniProtKB">
        <authorList>
            <consortium name="Ensembl"/>
        </authorList>
    </citation>
    <scope>IDENTIFICATION</scope>
</reference>
<evidence type="ECO:0000256" key="7">
    <source>
        <dbReference type="ARBA" id="ARBA00023125"/>
    </source>
</evidence>
<evidence type="ECO:0000256" key="2">
    <source>
        <dbReference type="ARBA" id="ARBA00004496"/>
    </source>
</evidence>
<dbReference type="GO" id="GO:0005634">
    <property type="term" value="C:nucleus"/>
    <property type="evidence" value="ECO:0007669"/>
    <property type="project" value="UniProtKB-SubCell"/>
</dbReference>
<keyword evidence="9" id="KW-0539">Nucleus</keyword>
<dbReference type="Ensembl" id="ENSSFOT00015003221.2">
    <property type="protein sequence ID" value="ENSSFOP00015003170.2"/>
    <property type="gene ID" value="ENSSFOG00015002084.2"/>
</dbReference>
<dbReference type="GO" id="GO:0005737">
    <property type="term" value="C:cytoplasm"/>
    <property type="evidence" value="ECO:0007669"/>
    <property type="project" value="UniProtKB-SubCell"/>
</dbReference>
<dbReference type="OrthoDB" id="5346094at2759"/>
<dbReference type="Pfam" id="PF16179">
    <property type="entry name" value="RHD_dimer"/>
    <property type="match status" value="1"/>
</dbReference>
<evidence type="ECO:0000259" key="11">
    <source>
        <dbReference type="PROSITE" id="PS50254"/>
    </source>
</evidence>
<evidence type="ECO:0000256" key="4">
    <source>
        <dbReference type="ARBA" id="ARBA00022553"/>
    </source>
</evidence>
<name>A0A8C9QUR5_SCLFO</name>
<sequence>MFAHTIKGTLSATHRTDTCCSIIVYSDFSFVSMVVPWFFPAGLMFPPCFFAEESSLFPQGSHSPPPGTLYPHEGDVDVGPCSRSLRGRSPLGVSGGYEENDYLEHSGIVGGGPSPRIEITLTHEQHHHGSLGAASLTVPSHSLPVPRPEGGAYRETACPSPASSNSSTSWHSENLSPWASPCVSPGGASQIPADFRSFHIGSPHAGSPHTSPVGSPRARSPSPHPGSRSNSPQGKRTYAMYSSPTHSRSPSPRGGGGHTPILPGTNHSTNGIETFTTGSVPTKVVKTHLEYPGYVVSQPEPSPSSCPSHLRSTSSTEAYYVINSFLPSQVFPSSIPMVSLPPLEWPIPSRQDPYELRVEVQPRHHHRAQYETEGSRGAVKALAGGHPVVQLHGYRGHEPLGLQIFIGTADERMLKPHAFYQVQRITGKSVNTVSLEKMINGTKVLEIPLEPKNNMTATIDCAGILKLKNADIEMRKGETDVGRKNTCVRLVFRIHIPQPGGQYISLQTASDPIECSQRSAHELPMVEKQDMESCSVLGGQRMILTGQNFTSDSKVVFSEKTREGHHIWKAEATVDKAKSQANMLFVEIPSYRDPAVSHQVKVNFYVINGKKKRSQPQHFTYTPLAVSCIKTEPLDDYLQSQVSGMSSHAYYHNSYGFINTDGCLLTSMAPCQQVCSIPAVPDPTLQEPNAGAVYPQSGKSLYQRPILIHAGSPSLSSSAAPSTFQLSASSHLLTTSAPSTELQHATCVDGYGQATAGTNVMAYSTVAQPQPRVRASLGPANTLRGPAPEELAPAALEKVTIKQENLDQAYLDDGEREFIHALVSSMQR</sequence>
<proteinExistence type="predicted"/>
<feature type="compositionally biased region" description="Polar residues" evidence="10">
    <location>
        <begin position="265"/>
        <end position="276"/>
    </location>
</feature>
<dbReference type="InterPro" id="IPR002909">
    <property type="entry name" value="IPT_dom"/>
</dbReference>
<evidence type="ECO:0000256" key="8">
    <source>
        <dbReference type="ARBA" id="ARBA00023163"/>
    </source>
</evidence>
<dbReference type="Gene3D" id="2.60.40.10">
    <property type="entry name" value="Immunoglobulins"/>
    <property type="match status" value="1"/>
</dbReference>
<dbReference type="GO" id="GO:0005667">
    <property type="term" value="C:transcription regulator complex"/>
    <property type="evidence" value="ECO:0007669"/>
    <property type="project" value="TreeGrafter"/>
</dbReference>
<keyword evidence="4" id="KW-0597">Phosphoprotein</keyword>
<dbReference type="GO" id="GO:0033173">
    <property type="term" value="P:calcineurin-NFAT signaling cascade"/>
    <property type="evidence" value="ECO:0007669"/>
    <property type="project" value="TreeGrafter"/>
</dbReference>
<reference evidence="12" key="2">
    <citation type="submission" date="2025-08" db="UniProtKB">
        <authorList>
            <consortium name="Ensembl"/>
        </authorList>
    </citation>
    <scope>IDENTIFICATION</scope>
</reference>
<dbReference type="InterPro" id="IPR013783">
    <property type="entry name" value="Ig-like_fold"/>
</dbReference>
<dbReference type="Proteomes" id="UP000694397">
    <property type="component" value="Chromosome 24"/>
</dbReference>
<dbReference type="GeneTree" id="ENSGT00940000156230"/>
<comment type="subcellular location">
    <subcellularLocation>
        <location evidence="2">Cytoplasm</location>
    </subcellularLocation>
    <subcellularLocation>
        <location evidence="1">Nucleus</location>
    </subcellularLocation>
</comment>
<dbReference type="GO" id="GO:0000978">
    <property type="term" value="F:RNA polymerase II cis-regulatory region sequence-specific DNA binding"/>
    <property type="evidence" value="ECO:0007669"/>
    <property type="project" value="TreeGrafter"/>
</dbReference>
<dbReference type="InterPro" id="IPR014756">
    <property type="entry name" value="Ig_E-set"/>
</dbReference>
<dbReference type="FunFam" id="2.60.40.10:FF:000040">
    <property type="entry name" value="Nuclear factor of activated T-cells, cytoplasmic, calcineurin-dependent 2"/>
    <property type="match status" value="1"/>
</dbReference>
<dbReference type="GO" id="GO:0000981">
    <property type="term" value="F:DNA-binding transcription factor activity, RNA polymerase II-specific"/>
    <property type="evidence" value="ECO:0007669"/>
    <property type="project" value="TreeGrafter"/>
</dbReference>
<keyword evidence="7" id="KW-0238">DNA-binding</keyword>
<keyword evidence="3" id="KW-0963">Cytoplasm</keyword>
<dbReference type="InterPro" id="IPR037059">
    <property type="entry name" value="RHD_DNA_bind_dom_sf"/>
</dbReference>
<dbReference type="InterPro" id="IPR011539">
    <property type="entry name" value="RHD_DNA_bind_dom"/>
</dbReference>
<evidence type="ECO:0000313" key="12">
    <source>
        <dbReference type="Ensembl" id="ENSSFOP00015003170.2"/>
    </source>
</evidence>